<dbReference type="Proteomes" id="UP000784294">
    <property type="component" value="Unassembled WGS sequence"/>
</dbReference>
<keyword evidence="3" id="KW-1185">Reference proteome</keyword>
<comment type="caution">
    <text evidence="2">The sequence shown here is derived from an EMBL/GenBank/DDBJ whole genome shotgun (WGS) entry which is preliminary data.</text>
</comment>
<dbReference type="AlphaFoldDB" id="A0A448XGK7"/>
<evidence type="ECO:0000313" key="3">
    <source>
        <dbReference type="Proteomes" id="UP000784294"/>
    </source>
</evidence>
<name>A0A448XGK7_9PLAT</name>
<evidence type="ECO:0000313" key="2">
    <source>
        <dbReference type="EMBL" id="VEL36009.1"/>
    </source>
</evidence>
<dbReference type="EMBL" id="CAAALY010251188">
    <property type="protein sequence ID" value="VEL36009.1"/>
    <property type="molecule type" value="Genomic_DNA"/>
</dbReference>
<reference evidence="2" key="1">
    <citation type="submission" date="2018-11" db="EMBL/GenBank/DDBJ databases">
        <authorList>
            <consortium name="Pathogen Informatics"/>
        </authorList>
    </citation>
    <scope>NUCLEOTIDE SEQUENCE</scope>
</reference>
<feature type="region of interest" description="Disordered" evidence="1">
    <location>
        <begin position="40"/>
        <end position="84"/>
    </location>
</feature>
<evidence type="ECO:0000256" key="1">
    <source>
        <dbReference type="SAM" id="MobiDB-lite"/>
    </source>
</evidence>
<sequence>MALRDISTIAEDFFALFNSLPHAASLLRFPAYTLPTGFRPFSSPPTLRSRRPGDNGEEEVQDARRAAGDDGIVSSLNPPGGPQAGLLRCDTCPGRSGKWLLVRHPRPSLHPFLCPTLLAVIAHDVVPPQTLNAQSFVVREQRVCVVDSSFPSGRIRANTRAARCPFPLHPSPPVAEIPILRTVPTSFCLLVCMVVSSDVTVAFLCLHFCFHLVSQPLRADSFGRCYSATPRAA</sequence>
<proteinExistence type="predicted"/>
<organism evidence="2 3">
    <name type="scientific">Protopolystoma xenopodis</name>
    <dbReference type="NCBI Taxonomy" id="117903"/>
    <lineage>
        <taxon>Eukaryota</taxon>
        <taxon>Metazoa</taxon>
        <taxon>Spiralia</taxon>
        <taxon>Lophotrochozoa</taxon>
        <taxon>Platyhelminthes</taxon>
        <taxon>Monogenea</taxon>
        <taxon>Polyopisthocotylea</taxon>
        <taxon>Polystomatidea</taxon>
        <taxon>Polystomatidae</taxon>
        <taxon>Protopolystoma</taxon>
    </lineage>
</organism>
<accession>A0A448XGK7</accession>
<protein>
    <submittedName>
        <fullName evidence="2">Uncharacterized protein</fullName>
    </submittedName>
</protein>
<gene>
    <name evidence="2" type="ORF">PXEA_LOCUS29449</name>
</gene>